<feature type="binding site" evidence="9">
    <location>
        <position position="241"/>
    </location>
    <ligand>
        <name>dimethylallyl diphosphate</name>
        <dbReference type="ChEBI" id="CHEBI:57623"/>
    </ligand>
</feature>
<keyword evidence="6 9" id="KW-0408">Iron</keyword>
<keyword evidence="3 9" id="KW-0004">4Fe-4S</keyword>
<evidence type="ECO:0000256" key="8">
    <source>
        <dbReference type="ARBA" id="ARBA00023229"/>
    </source>
</evidence>
<feature type="binding site" evidence="9">
    <location>
        <position position="141"/>
    </location>
    <ligand>
        <name>dimethylallyl diphosphate</name>
        <dbReference type="ChEBI" id="CHEBI:57623"/>
    </ligand>
</feature>
<dbReference type="EC" id="1.17.7.4" evidence="9"/>
<keyword evidence="4 9" id="KW-0479">Metal-binding</keyword>
<comment type="pathway">
    <text evidence="9">Isoprenoid biosynthesis; isopentenyl diphosphate biosynthesis via DXP pathway; isopentenyl diphosphate from 1-deoxy-D-xylulose 5-phosphate: step 6/6.</text>
</comment>
<feature type="binding site" evidence="9">
    <location>
        <position position="29"/>
    </location>
    <ligand>
        <name>[4Fe-4S] cluster</name>
        <dbReference type="ChEBI" id="CHEBI:49883"/>
    </ligand>
</feature>
<dbReference type="GO" id="GO:0004659">
    <property type="term" value="F:prenyltransferase activity"/>
    <property type="evidence" value="ECO:0007669"/>
    <property type="project" value="InterPro"/>
</dbReference>
<accession>A0A291N5F4</accession>
<evidence type="ECO:0000313" key="10">
    <source>
        <dbReference type="EMBL" id="ATI82599.1"/>
    </source>
</evidence>
<dbReference type="GO" id="GO:0050992">
    <property type="term" value="P:dimethylallyl diphosphate biosynthetic process"/>
    <property type="evidence" value="ECO:0007669"/>
    <property type="project" value="UniProtKB-UniRule"/>
</dbReference>
<comment type="similarity">
    <text evidence="9">Belongs to the IspH family.</text>
</comment>
<evidence type="ECO:0000256" key="2">
    <source>
        <dbReference type="ARBA" id="ARBA00006706"/>
    </source>
</evidence>
<dbReference type="NCBIfam" id="TIGR00216">
    <property type="entry name" value="ispH_lytB"/>
    <property type="match status" value="1"/>
</dbReference>
<dbReference type="GeneID" id="66664302"/>
<comment type="pathway">
    <text evidence="9">Isoprenoid biosynthesis; dimethylallyl diphosphate biosynthesis; dimethylallyl diphosphate from (2E)-4-hydroxy-3-methylbutenyl diphosphate: step 1/1.</text>
</comment>
<dbReference type="InterPro" id="IPR008949">
    <property type="entry name" value="Isoprenoid_synthase_dom_sf"/>
</dbReference>
<dbReference type="EMBL" id="CP023741">
    <property type="protein sequence ID" value="ATI82599.1"/>
    <property type="molecule type" value="Genomic_DNA"/>
</dbReference>
<keyword evidence="5" id="KW-0460">Magnesium</keyword>
<feature type="binding site" evidence="9">
    <location>
        <position position="141"/>
    </location>
    <ligand>
        <name>(2E)-4-hydroxy-3-methylbut-2-enyl diphosphate</name>
        <dbReference type="ChEBI" id="CHEBI:128753"/>
    </ligand>
</feature>
<dbReference type="HAMAP" id="MF_00191">
    <property type="entry name" value="IspH"/>
    <property type="match status" value="1"/>
</dbReference>
<evidence type="ECO:0000256" key="9">
    <source>
        <dbReference type="HAMAP-Rule" id="MF_00191"/>
    </source>
</evidence>
<dbReference type="InterPro" id="IPR003451">
    <property type="entry name" value="LytB/IspH"/>
</dbReference>
<comment type="cofactor">
    <cofactor evidence="9">
        <name>[4Fe-4S] cluster</name>
        <dbReference type="ChEBI" id="CHEBI:49883"/>
    </cofactor>
    <text evidence="9">Binds 1 [4Fe-4S] cluster per subunit.</text>
</comment>
<gene>
    <name evidence="9 10" type="primary">ispH</name>
    <name evidence="10" type="ORF">A6768_23075</name>
</gene>
<dbReference type="PANTHER" id="PTHR30426">
    <property type="entry name" value="4-HYDROXY-3-METHYLBUT-2-ENYL DIPHOSPHATE REDUCTASE"/>
    <property type="match status" value="1"/>
</dbReference>
<dbReference type="Gene3D" id="3.40.1010.20">
    <property type="entry name" value="4-hydroxy-3-methylbut-2-enyl diphosphate reductase, catalytic domain"/>
    <property type="match status" value="2"/>
</dbReference>
<dbReference type="PROSITE" id="PS00723">
    <property type="entry name" value="POLYPRENYL_SYNTHASE_1"/>
    <property type="match status" value="1"/>
</dbReference>
<dbReference type="GO" id="GO:0046872">
    <property type="term" value="F:metal ion binding"/>
    <property type="evidence" value="ECO:0007669"/>
    <property type="project" value="UniProtKB-KW"/>
</dbReference>
<proteinExistence type="inferred from homology"/>
<dbReference type="GO" id="GO:0016114">
    <property type="term" value="P:terpenoid biosynthetic process"/>
    <property type="evidence" value="ECO:0007669"/>
    <property type="project" value="UniProtKB-UniRule"/>
</dbReference>
<dbReference type="GO" id="GO:0051539">
    <property type="term" value="F:4 iron, 4 sulfur cluster binding"/>
    <property type="evidence" value="ECO:0007669"/>
    <property type="project" value="UniProtKB-UniRule"/>
</dbReference>
<dbReference type="RefSeq" id="WP_097385155.1">
    <property type="nucleotide sequence ID" value="NZ_CP023741.1"/>
</dbReference>
<dbReference type="CDD" id="cd13944">
    <property type="entry name" value="lytB_ispH"/>
    <property type="match status" value="1"/>
</dbReference>
<comment type="catalytic activity">
    <reaction evidence="9">
        <text>isopentenyl diphosphate + 2 oxidized [2Fe-2S]-[ferredoxin] + H2O = (2E)-4-hydroxy-3-methylbut-2-enyl diphosphate + 2 reduced [2Fe-2S]-[ferredoxin] + 2 H(+)</text>
        <dbReference type="Rhea" id="RHEA:24488"/>
        <dbReference type="Rhea" id="RHEA-COMP:10000"/>
        <dbReference type="Rhea" id="RHEA-COMP:10001"/>
        <dbReference type="ChEBI" id="CHEBI:15377"/>
        <dbReference type="ChEBI" id="CHEBI:15378"/>
        <dbReference type="ChEBI" id="CHEBI:33737"/>
        <dbReference type="ChEBI" id="CHEBI:33738"/>
        <dbReference type="ChEBI" id="CHEBI:128753"/>
        <dbReference type="ChEBI" id="CHEBI:128769"/>
        <dbReference type="EC" id="1.17.7.4"/>
    </reaction>
</comment>
<feature type="binding site" evidence="9">
    <location>
        <position position="242"/>
    </location>
    <ligand>
        <name>isopentenyl diphosphate</name>
        <dbReference type="ChEBI" id="CHEBI:128769"/>
    </ligand>
</feature>
<feature type="binding site" evidence="9">
    <location>
        <position position="240"/>
    </location>
    <ligand>
        <name>isopentenyl diphosphate</name>
        <dbReference type="ChEBI" id="CHEBI:128769"/>
    </ligand>
</feature>
<comment type="similarity">
    <text evidence="2">Belongs to the FPP/GGPP synthase family.</text>
</comment>
<dbReference type="Pfam" id="PF00348">
    <property type="entry name" value="polyprenyl_synt"/>
    <property type="match status" value="1"/>
</dbReference>
<dbReference type="SFLD" id="SFLDS00005">
    <property type="entry name" value="Isoprenoid_Synthase_Type_I"/>
    <property type="match status" value="1"/>
</dbReference>
<protein>
    <recommendedName>
        <fullName evidence="9">4-hydroxy-3-methylbut-2-enyl diphosphate reductase</fullName>
        <shortName evidence="9">HMBPP reductase</shortName>
        <ecNumber evidence="9">1.17.7.4</ecNumber>
    </recommendedName>
</protein>
<feature type="binding site" evidence="9">
    <location>
        <position position="58"/>
    </location>
    <ligand>
        <name>isopentenyl diphosphate</name>
        <dbReference type="ChEBI" id="CHEBI:128769"/>
    </ligand>
</feature>
<comment type="cofactor">
    <cofactor evidence="1">
        <name>Mg(2+)</name>
        <dbReference type="ChEBI" id="CHEBI:18420"/>
    </cofactor>
</comment>
<dbReference type="GO" id="GO:0051745">
    <property type="term" value="F:4-hydroxy-3-methylbut-2-enyl diphosphate reductase activity"/>
    <property type="evidence" value="ECO:0007669"/>
    <property type="project" value="UniProtKB-UniRule"/>
</dbReference>
<feature type="binding site" evidence="9">
    <location>
        <position position="58"/>
    </location>
    <ligand>
        <name>dimethylallyl diphosphate</name>
        <dbReference type="ChEBI" id="CHEBI:57623"/>
    </ligand>
</feature>
<keyword evidence="8 9" id="KW-0414">Isoprene biosynthesis</keyword>
<dbReference type="Pfam" id="PF02401">
    <property type="entry name" value="LYTB"/>
    <property type="match status" value="1"/>
</dbReference>
<feature type="binding site" evidence="9">
    <location>
        <position position="91"/>
    </location>
    <ligand>
        <name>(2E)-4-hydroxy-3-methylbut-2-enyl diphosphate</name>
        <dbReference type="ChEBI" id="CHEBI:128753"/>
    </ligand>
</feature>
<dbReference type="PROSITE" id="PS00444">
    <property type="entry name" value="POLYPRENYL_SYNTHASE_2"/>
    <property type="match status" value="1"/>
</dbReference>
<feature type="binding site" evidence="9">
    <location>
        <position position="212"/>
    </location>
    <ligand>
        <name>[4Fe-4S] cluster</name>
        <dbReference type="ChEBI" id="CHEBI:49883"/>
    </ligand>
</feature>
<feature type="binding site" evidence="9">
    <location>
        <position position="141"/>
    </location>
    <ligand>
        <name>isopentenyl diphosphate</name>
        <dbReference type="ChEBI" id="CHEBI:128769"/>
    </ligand>
</feature>
<feature type="binding site" evidence="9">
    <location>
        <position position="182"/>
    </location>
    <ligand>
        <name>(2E)-4-hydroxy-3-methylbut-2-enyl diphosphate</name>
        <dbReference type="ChEBI" id="CHEBI:128753"/>
    </ligand>
</feature>
<feature type="binding site" evidence="9">
    <location>
        <position position="240"/>
    </location>
    <ligand>
        <name>dimethylallyl diphosphate</name>
        <dbReference type="ChEBI" id="CHEBI:57623"/>
    </ligand>
</feature>
<comment type="function">
    <text evidence="9">Catalyzes the conversion of 1-hydroxy-2-methyl-2-(E)-butenyl 4-diphosphate (HMBPP) into a mixture of isopentenyl diphosphate (IPP) and dimethylallyl diphosphate (DMAPP). Acts in the terminal step of the DOXP/MEP pathway for isoprenoid precursor biosynthesis.</text>
</comment>
<evidence type="ECO:0000256" key="1">
    <source>
        <dbReference type="ARBA" id="ARBA00001946"/>
    </source>
</evidence>
<dbReference type="FunFam" id="1.10.600.10:FF:000001">
    <property type="entry name" value="Geranylgeranyl diphosphate synthase"/>
    <property type="match status" value="1"/>
</dbReference>
<evidence type="ECO:0000256" key="6">
    <source>
        <dbReference type="ARBA" id="ARBA00023004"/>
    </source>
</evidence>
<feature type="binding site" evidence="9">
    <location>
        <position position="240"/>
    </location>
    <ligand>
        <name>(2E)-4-hydroxy-3-methylbut-2-enyl diphosphate</name>
        <dbReference type="ChEBI" id="CHEBI:128753"/>
    </ligand>
</feature>
<sequence>MISAPDDREDQAFFPGPRRVLLANPRGFCAGVRRAIAAVEDALHAHGAPVYVRHAIVHNRRVLKQLEELGAVFVEDVSEIPQGAVTILSAHGSAAAVKAQADQRGLRVVDAICPLVAKIHSEVAQWNSQGRHVLLIGHADHPEIIGTTGQLPRDAISIVADLASVSALPLPDETPIAYAVQTTFSVADSARLIEAIEARFSNCVGPRSSDICYATTNRQSAVTQIAPRCDIMLIVGDPTSSNARRLVEAALAADCPQAFLIEDAEDLAHIPLAKASTIGLSAAASAPDEAIEEICSWLDGLGFLREEMAGPEESIRFRPISVVTTEQAPPHLPKILADDRAAVDTVLMDAIGDCPTRNIRLADAMRYAATAGGKRFRAALALAVAEMLGGDRGSALRVAAAIECVHAQSLVHDDLPCMDDDDLRRGRPTVHRRFDEATAVLAGDALLALAFEILSDPRTHADAAVRSELVLGLAKCIGQDGLAGGQMMDLYPEADLSREGLIDCLNRKTGALVRFAVEAGMLLGRSNAQTRSALKSYATDLGLLFQLRDDLLDSEGDAAIVGKAVNKDKDKSRGTGVTVLGAKTTALEVEALLRACDSALEPFGISAARLRTLARFAARRDL</sequence>
<dbReference type="UniPathway" id="UPA00059">
    <property type="reaction ID" value="UER00105"/>
</dbReference>
<comment type="catalytic activity">
    <reaction evidence="9">
        <text>dimethylallyl diphosphate + 2 oxidized [2Fe-2S]-[ferredoxin] + H2O = (2E)-4-hydroxy-3-methylbut-2-enyl diphosphate + 2 reduced [2Fe-2S]-[ferredoxin] + 2 H(+)</text>
        <dbReference type="Rhea" id="RHEA:24825"/>
        <dbReference type="Rhea" id="RHEA-COMP:10000"/>
        <dbReference type="Rhea" id="RHEA-COMP:10001"/>
        <dbReference type="ChEBI" id="CHEBI:15377"/>
        <dbReference type="ChEBI" id="CHEBI:15378"/>
        <dbReference type="ChEBI" id="CHEBI:33737"/>
        <dbReference type="ChEBI" id="CHEBI:33738"/>
        <dbReference type="ChEBI" id="CHEBI:57623"/>
        <dbReference type="ChEBI" id="CHEBI:128753"/>
        <dbReference type="EC" id="1.17.7.4"/>
    </reaction>
</comment>
<feature type="binding site" evidence="9">
    <location>
        <position position="285"/>
    </location>
    <ligand>
        <name>(2E)-4-hydroxy-3-methylbut-2-enyl diphosphate</name>
        <dbReference type="ChEBI" id="CHEBI:128753"/>
    </ligand>
</feature>
<dbReference type="SUPFAM" id="SSF48576">
    <property type="entry name" value="Terpenoid synthases"/>
    <property type="match status" value="1"/>
</dbReference>
<evidence type="ECO:0000313" key="11">
    <source>
        <dbReference type="Proteomes" id="UP000219422"/>
    </source>
</evidence>
<dbReference type="AlphaFoldDB" id="A0A291N5F4"/>
<dbReference type="SFLD" id="SFLDG01017">
    <property type="entry name" value="Polyprenyl_Transferase_Like"/>
    <property type="match status" value="1"/>
</dbReference>
<name>A0A291N5F4_SPHYA</name>
<evidence type="ECO:0000256" key="4">
    <source>
        <dbReference type="ARBA" id="ARBA00022723"/>
    </source>
</evidence>
<feature type="binding site" evidence="9">
    <location>
        <position position="242"/>
    </location>
    <ligand>
        <name>dimethylallyl diphosphate</name>
        <dbReference type="ChEBI" id="CHEBI:57623"/>
    </ligand>
</feature>
<feature type="binding site" evidence="9">
    <location>
        <position position="241"/>
    </location>
    <ligand>
        <name>isopentenyl diphosphate</name>
        <dbReference type="ChEBI" id="CHEBI:128769"/>
    </ligand>
</feature>
<feature type="binding site" evidence="9">
    <location>
        <position position="242"/>
    </location>
    <ligand>
        <name>(2E)-4-hydroxy-3-methylbut-2-enyl diphosphate</name>
        <dbReference type="ChEBI" id="CHEBI:128753"/>
    </ligand>
</feature>
<organism evidence="10 11">
    <name type="scientific">Sphingobium yanoikuyae</name>
    <name type="common">Sphingomonas yanoikuyae</name>
    <dbReference type="NCBI Taxonomy" id="13690"/>
    <lineage>
        <taxon>Bacteria</taxon>
        <taxon>Pseudomonadati</taxon>
        <taxon>Pseudomonadota</taxon>
        <taxon>Alphaproteobacteria</taxon>
        <taxon>Sphingomonadales</taxon>
        <taxon>Sphingomonadaceae</taxon>
        <taxon>Sphingobium</taxon>
    </lineage>
</organism>
<dbReference type="InterPro" id="IPR033749">
    <property type="entry name" value="Polyprenyl_synt_CS"/>
</dbReference>
<evidence type="ECO:0000256" key="3">
    <source>
        <dbReference type="ARBA" id="ARBA00022485"/>
    </source>
</evidence>
<feature type="binding site" evidence="9">
    <location>
        <position position="58"/>
    </location>
    <ligand>
        <name>(2E)-4-hydroxy-3-methylbut-2-enyl diphosphate</name>
        <dbReference type="ChEBI" id="CHEBI:128753"/>
    </ligand>
</feature>
<keyword evidence="9" id="KW-0560">Oxidoreductase</keyword>
<feature type="active site" description="Proton donor" evidence="9">
    <location>
        <position position="143"/>
    </location>
</feature>
<feature type="binding site" evidence="9">
    <location>
        <position position="285"/>
    </location>
    <ligand>
        <name>dimethylallyl diphosphate</name>
        <dbReference type="ChEBI" id="CHEBI:57623"/>
    </ligand>
</feature>
<feature type="binding site" evidence="9">
    <location>
        <position position="241"/>
    </location>
    <ligand>
        <name>(2E)-4-hydroxy-3-methylbut-2-enyl diphosphate</name>
        <dbReference type="ChEBI" id="CHEBI:128753"/>
    </ligand>
</feature>
<dbReference type="Gene3D" id="1.10.600.10">
    <property type="entry name" value="Farnesyl Diphosphate Synthase"/>
    <property type="match status" value="1"/>
</dbReference>
<dbReference type="PANTHER" id="PTHR30426:SF0">
    <property type="entry name" value="4-HYDROXY-3-METHYLBUT-2-ENYL DIPHOSPHATE REDUCTASE"/>
    <property type="match status" value="1"/>
</dbReference>
<feature type="binding site" evidence="9">
    <location>
        <position position="285"/>
    </location>
    <ligand>
        <name>isopentenyl diphosphate</name>
        <dbReference type="ChEBI" id="CHEBI:128769"/>
    </ligand>
</feature>
<dbReference type="UniPathway" id="UPA00056">
    <property type="reaction ID" value="UER00097"/>
</dbReference>
<feature type="binding site" evidence="9">
    <location>
        <position position="91"/>
    </location>
    <ligand>
        <name>dimethylallyl diphosphate</name>
        <dbReference type="ChEBI" id="CHEBI:57623"/>
    </ligand>
</feature>
<dbReference type="InterPro" id="IPR000092">
    <property type="entry name" value="Polyprenyl_synt"/>
</dbReference>
<dbReference type="KEGG" id="sya:A6768_23075"/>
<feature type="binding site" evidence="9">
    <location>
        <position position="91"/>
    </location>
    <ligand>
        <name>isopentenyl diphosphate</name>
        <dbReference type="ChEBI" id="CHEBI:128769"/>
    </ligand>
</feature>
<evidence type="ECO:0000256" key="5">
    <source>
        <dbReference type="ARBA" id="ARBA00022842"/>
    </source>
</evidence>
<feature type="binding site" evidence="9">
    <location>
        <position position="113"/>
    </location>
    <ligand>
        <name>[4Fe-4S] cluster</name>
        <dbReference type="ChEBI" id="CHEBI:49883"/>
    </ligand>
</feature>
<keyword evidence="7 9" id="KW-0411">Iron-sulfur</keyword>
<evidence type="ECO:0000256" key="7">
    <source>
        <dbReference type="ARBA" id="ARBA00023014"/>
    </source>
</evidence>
<dbReference type="Proteomes" id="UP000219422">
    <property type="component" value="Chromosome"/>
</dbReference>
<reference evidence="10 11" key="1">
    <citation type="submission" date="2017-10" db="EMBL/GenBank/DDBJ databases">
        <title>Sphingobium yanoikuyae S72.</title>
        <authorList>
            <person name="Sanchez E."/>
            <person name="Bustos P."/>
            <person name="Mendoza P."/>
            <person name="Guo X."/>
            <person name="Mendoza A."/>
        </authorList>
    </citation>
    <scope>NUCLEOTIDE SEQUENCE [LARGE SCALE GENOMIC DNA]</scope>
    <source>
        <strain evidence="10 11">S72</strain>
    </source>
</reference>
<dbReference type="GO" id="GO:0019288">
    <property type="term" value="P:isopentenyl diphosphate biosynthetic process, methylerythritol 4-phosphate pathway"/>
    <property type="evidence" value="ECO:0007669"/>
    <property type="project" value="UniProtKB-UniRule"/>
</dbReference>
<dbReference type="Gene3D" id="3.40.50.11270">
    <property type="match status" value="1"/>
</dbReference>